<dbReference type="InterPro" id="IPR050083">
    <property type="entry name" value="HtpX_protease"/>
</dbReference>
<evidence type="ECO:0000256" key="9">
    <source>
        <dbReference type="ARBA" id="ARBA00023049"/>
    </source>
</evidence>
<evidence type="ECO:0000256" key="10">
    <source>
        <dbReference type="ARBA" id="ARBA00023136"/>
    </source>
</evidence>
<dbReference type="PANTHER" id="PTHR43221">
    <property type="entry name" value="PROTEASE HTPX"/>
    <property type="match status" value="1"/>
</dbReference>
<evidence type="ECO:0000259" key="13">
    <source>
        <dbReference type="Pfam" id="PF01435"/>
    </source>
</evidence>
<dbReference type="CDD" id="cd07328">
    <property type="entry name" value="M48_Ste24p_like"/>
    <property type="match status" value="1"/>
</dbReference>
<keyword evidence="4 12" id="KW-0812">Transmembrane</keyword>
<evidence type="ECO:0000256" key="3">
    <source>
        <dbReference type="ARBA" id="ARBA00022670"/>
    </source>
</evidence>
<keyword evidence="5" id="KW-0479">Metal-binding</keyword>
<dbReference type="GeneID" id="94368578"/>
<evidence type="ECO:0000256" key="1">
    <source>
        <dbReference type="ARBA" id="ARBA00001947"/>
    </source>
</evidence>
<feature type="transmembrane region" description="Helical" evidence="12">
    <location>
        <begin position="58"/>
        <end position="79"/>
    </location>
</feature>
<evidence type="ECO:0000256" key="5">
    <source>
        <dbReference type="ARBA" id="ARBA00022723"/>
    </source>
</evidence>
<comment type="caution">
    <text evidence="14">The sequence shown here is derived from an EMBL/GenBank/DDBJ whole genome shotgun (WGS) entry which is preliminary data.</text>
</comment>
<evidence type="ECO:0000256" key="11">
    <source>
        <dbReference type="SAM" id="Coils"/>
    </source>
</evidence>
<keyword evidence="15" id="KW-1185">Reference proteome</keyword>
<keyword evidence="7" id="KW-0862">Zinc</keyword>
<feature type="transmembrane region" description="Helical" evidence="12">
    <location>
        <begin position="214"/>
        <end position="236"/>
    </location>
</feature>
<evidence type="ECO:0000313" key="14">
    <source>
        <dbReference type="EMBL" id="GGZ49839.1"/>
    </source>
</evidence>
<keyword evidence="11" id="KW-0175">Coiled coil</keyword>
<feature type="transmembrane region" description="Helical" evidence="12">
    <location>
        <begin position="23"/>
        <end position="52"/>
    </location>
</feature>
<evidence type="ECO:0000313" key="15">
    <source>
        <dbReference type="Proteomes" id="UP000615593"/>
    </source>
</evidence>
<proteinExistence type="predicted"/>
<evidence type="ECO:0000256" key="4">
    <source>
        <dbReference type="ARBA" id="ARBA00022692"/>
    </source>
</evidence>
<keyword evidence="9" id="KW-0482">Metalloprotease</keyword>
<evidence type="ECO:0000256" key="8">
    <source>
        <dbReference type="ARBA" id="ARBA00022989"/>
    </source>
</evidence>
<keyword evidence="10 12" id="KW-0472">Membrane</keyword>
<dbReference type="Gene3D" id="3.30.2010.10">
    <property type="entry name" value="Metalloproteases ('zincins'), catalytic domain"/>
    <property type="match status" value="1"/>
</dbReference>
<organism evidence="14 15">
    <name type="scientific">Mesonia mobilis</name>
    <dbReference type="NCBI Taxonomy" id="369791"/>
    <lineage>
        <taxon>Bacteria</taxon>
        <taxon>Pseudomonadati</taxon>
        <taxon>Bacteroidota</taxon>
        <taxon>Flavobacteriia</taxon>
        <taxon>Flavobacteriales</taxon>
        <taxon>Flavobacteriaceae</taxon>
        <taxon>Mesonia</taxon>
    </lineage>
</organism>
<name>A0ABQ3BNE5_9FLAO</name>
<reference evidence="15" key="1">
    <citation type="journal article" date="2019" name="Int. J. Syst. Evol. Microbiol.">
        <title>The Global Catalogue of Microorganisms (GCM) 10K type strain sequencing project: providing services to taxonomists for standard genome sequencing and annotation.</title>
        <authorList>
            <consortium name="The Broad Institute Genomics Platform"/>
            <consortium name="The Broad Institute Genome Sequencing Center for Infectious Disease"/>
            <person name="Wu L."/>
            <person name="Ma J."/>
        </authorList>
    </citation>
    <scope>NUCLEOTIDE SEQUENCE [LARGE SCALE GENOMIC DNA]</scope>
    <source>
        <strain evidence="15">KCTC 12708</strain>
    </source>
</reference>
<evidence type="ECO:0000256" key="2">
    <source>
        <dbReference type="ARBA" id="ARBA00022475"/>
    </source>
</evidence>
<dbReference type="Pfam" id="PF01435">
    <property type="entry name" value="Peptidase_M48"/>
    <property type="match status" value="1"/>
</dbReference>
<dbReference type="Proteomes" id="UP000615593">
    <property type="component" value="Unassembled WGS sequence"/>
</dbReference>
<keyword evidence="2" id="KW-1003">Cell membrane</keyword>
<keyword evidence="6" id="KW-0378">Hydrolase</keyword>
<dbReference type="RefSeq" id="WP_027883902.1">
    <property type="nucleotide sequence ID" value="NZ_BMWY01000002.1"/>
</dbReference>
<feature type="coiled-coil region" evidence="11">
    <location>
        <begin position="504"/>
        <end position="531"/>
    </location>
</feature>
<dbReference type="EMBL" id="BMWY01000002">
    <property type="protein sequence ID" value="GGZ49839.1"/>
    <property type="molecule type" value="Genomic_DNA"/>
</dbReference>
<keyword evidence="3" id="KW-0645">Protease</keyword>
<accession>A0ABQ3BNE5</accession>
<evidence type="ECO:0000256" key="6">
    <source>
        <dbReference type="ARBA" id="ARBA00022801"/>
    </source>
</evidence>
<keyword evidence="8 12" id="KW-1133">Transmembrane helix</keyword>
<dbReference type="InterPro" id="IPR001915">
    <property type="entry name" value="Peptidase_M48"/>
</dbReference>
<sequence length="689" mass="80283">MNKITIEPSVSFKKQAAKAKRAIVLFVLFYLIILVISMGLTAGCIYAGMMLIVAFPKFITIVLGVGLASFGVLIFIFLVKFMFKSTQEDTSYLYEVTRKDQPELFSIIDELVQRIDTNFPKKVYLTPEVNAAVFYHTGFWTMFFPIKKNLKIGLGLVNASTKEELTAVLAHEFGHFSQNTLKVGSYIYNVNKAIYNMLYENDAYHDLLQKFSSLTAYFSIFAVLAARVIDGIRYLLQKMYEFVNKEYLGLSREMEFHADEIAANITGAASLQTSLLRLELADASFNSVINFYENRIADLQQSENVYEEQAFVLQFLANEEDLSMTDHLPQVQLKDLNRYDQSKLVIENQWASHPSTEDRVNRLAALTLPNTSSTENKPGMSIFKEAEKIQQELTRMIFKQVKYDGKVEPLPYTKFKTLYTEEYAKNSFPKFYNGYYDFKDIEAFELSTASTEEKVLVEELFSAKQVQKTQVLAALENDIEQLRLIGDRSLKVKTFDYDGQKYQRKDSFRIKKQLEDQKARLAEELQTNDRNIFAHFLAQEHPTQPALQLYYERYFNYQKAFTERYQFLTRLQNSLDFLQETLPVDEIQARFQTVHANEVTLKNYLRAMMEETTFEEVSTTEMKKDLESYLSREWRYFGAEAFNERSLQFLFTVMNHFAYLMSRTKFVLKKQLLVYQLSLIQVEQVEVKE</sequence>
<dbReference type="PANTHER" id="PTHR43221:SF2">
    <property type="entry name" value="PROTEASE HTPX HOMOLOG"/>
    <property type="match status" value="1"/>
</dbReference>
<comment type="cofactor">
    <cofactor evidence="1">
        <name>Zn(2+)</name>
        <dbReference type="ChEBI" id="CHEBI:29105"/>
    </cofactor>
</comment>
<feature type="domain" description="Peptidase M48" evidence="13">
    <location>
        <begin position="100"/>
        <end position="365"/>
    </location>
</feature>
<evidence type="ECO:0000256" key="7">
    <source>
        <dbReference type="ARBA" id="ARBA00022833"/>
    </source>
</evidence>
<gene>
    <name evidence="14" type="ORF">GCM10008088_09130</name>
</gene>
<protein>
    <recommendedName>
        <fullName evidence="13">Peptidase M48 domain-containing protein</fullName>
    </recommendedName>
</protein>
<evidence type="ECO:0000256" key="12">
    <source>
        <dbReference type="SAM" id="Phobius"/>
    </source>
</evidence>